<evidence type="ECO:0000256" key="1">
    <source>
        <dbReference type="ARBA" id="ARBA00004123"/>
    </source>
</evidence>
<evidence type="ECO:0000256" key="11">
    <source>
        <dbReference type="ARBA" id="ARBA00023204"/>
    </source>
</evidence>
<evidence type="ECO:0000256" key="13">
    <source>
        <dbReference type="ARBA" id="ARBA00023306"/>
    </source>
</evidence>
<dbReference type="EMBL" id="CP092884">
    <property type="protein sequence ID" value="UYV82974.1"/>
    <property type="molecule type" value="Genomic_DNA"/>
</dbReference>
<reference evidence="16 17" key="1">
    <citation type="submission" date="2022-03" db="EMBL/GenBank/DDBJ databases">
        <title>A chromosomal length assembly of Cordylochernes scorpioides.</title>
        <authorList>
            <person name="Zeh D."/>
            <person name="Zeh J."/>
        </authorList>
    </citation>
    <scope>NUCLEOTIDE SEQUENCE [LARGE SCALE GENOMIC DNA]</scope>
    <source>
        <strain evidence="16">IN4F17</strain>
        <tissue evidence="16">Whole Body</tissue>
    </source>
</reference>
<keyword evidence="6" id="KW-0677">Repeat</keyword>
<evidence type="ECO:0000256" key="14">
    <source>
        <dbReference type="ARBA" id="ARBA00025766"/>
    </source>
</evidence>
<evidence type="ECO:0000256" key="4">
    <source>
        <dbReference type="ARBA" id="ARBA00022618"/>
    </source>
</evidence>
<evidence type="ECO:0000256" key="6">
    <source>
        <dbReference type="ARBA" id="ARBA00022737"/>
    </source>
</evidence>
<organism evidence="16 17">
    <name type="scientific">Cordylochernes scorpioides</name>
    <dbReference type="NCBI Taxonomy" id="51811"/>
    <lineage>
        <taxon>Eukaryota</taxon>
        <taxon>Metazoa</taxon>
        <taxon>Ecdysozoa</taxon>
        <taxon>Arthropoda</taxon>
        <taxon>Chelicerata</taxon>
        <taxon>Arachnida</taxon>
        <taxon>Pseudoscorpiones</taxon>
        <taxon>Cheliferoidea</taxon>
        <taxon>Chernetidae</taxon>
        <taxon>Cordylochernes</taxon>
    </lineage>
</organism>
<evidence type="ECO:0000256" key="12">
    <source>
        <dbReference type="ARBA" id="ARBA00023242"/>
    </source>
</evidence>
<comment type="subcellular location">
    <subcellularLocation>
        <location evidence="15">Cytoplasm</location>
    </subcellularLocation>
    <subcellularLocation>
        <location evidence="1 15">Nucleus</location>
    </subcellularLocation>
    <text evidence="15">Localizes at sites of DNA damage at double-strand breaks (DSBs).</text>
</comment>
<proteinExistence type="inferred from homology"/>
<keyword evidence="17" id="KW-1185">Reference proteome</keyword>
<evidence type="ECO:0000256" key="15">
    <source>
        <dbReference type="RuleBase" id="RU368019"/>
    </source>
</evidence>
<keyword evidence="7 15" id="KW-0227">DNA damage</keyword>
<dbReference type="Pfam" id="PF06113">
    <property type="entry name" value="BRE"/>
    <property type="match status" value="1"/>
</dbReference>
<dbReference type="PANTHER" id="PTHR15189:SF7">
    <property type="entry name" value="BRISC AND BRCA1-A COMPLEX MEMBER 2"/>
    <property type="match status" value="1"/>
</dbReference>
<evidence type="ECO:0000256" key="9">
    <source>
        <dbReference type="ARBA" id="ARBA00022786"/>
    </source>
</evidence>
<dbReference type="PANTHER" id="PTHR15189">
    <property type="entry name" value="BRISC AND BRCA1-A COMPLEX MEMBER 2"/>
    <property type="match status" value="1"/>
</dbReference>
<comment type="domain">
    <text evidence="15">Contains 2 ubiquitin-conjugating enzyme family-like (UEV-like) regions. These regions lack the critical Cys residues required for ubiquitination but retain the ability to bind ubiquitin.</text>
</comment>
<comment type="subunit">
    <text evidence="15">Component of the ARISC complex. Component of the BRCA1-A complex. Component of the BRISC complex. Binds polyubiquitin.</text>
</comment>
<keyword evidence="8 15" id="KW-0498">Mitosis</keyword>
<keyword evidence="9 15" id="KW-0833">Ubl conjugation pathway</keyword>
<comment type="function">
    <text evidence="15">May play a role in homeostasis or cellular differentiation in cells of neural, epithelial and germline origins. May also act as a death receptor-associated anti-apoptotic protein, which inhibits the mitochondrial apoptotic pathway.</text>
</comment>
<name>A0ABY6LQ45_9ARAC</name>
<evidence type="ECO:0000256" key="5">
    <source>
        <dbReference type="ARBA" id="ARBA00022703"/>
    </source>
</evidence>
<keyword evidence="3 15" id="KW-0963">Cytoplasm</keyword>
<sequence>MHEFPPDFIFDQNFRPNIAELESLRNWQCEDPSSLHKVLKQLLEQYRRREVNLLETYSRLQFEYSSLLHLTPEQDVEVALNHKVEPERPSLLPDPTPSGLLLNTALPHCRKFAVWFAIHGIICVVPNWQDNPGKDSALLLVLFHNPEANGITPRLMLSPRVENAFAGHSSHRIPHFAPGECLIDYVPKICDLLKDRLKHVVESFEKRKEFVSAFLSHFGRSVVEYDAESFFFIVLLFEWRDFYFILHITLTHQFPAVKPIFTFQSIYHTNKQGEPYTHTYSEYPFSPRWSGNEMAERTWYSTFFIFTHTPSGFS</sequence>
<evidence type="ECO:0000256" key="3">
    <source>
        <dbReference type="ARBA" id="ARBA00022490"/>
    </source>
</evidence>
<comment type="similarity">
    <text evidence="14 15">Belongs to the BABAM2 family.</text>
</comment>
<keyword evidence="10 15" id="KW-0156">Chromatin regulator</keyword>
<evidence type="ECO:0000256" key="8">
    <source>
        <dbReference type="ARBA" id="ARBA00022776"/>
    </source>
</evidence>
<evidence type="ECO:0000256" key="10">
    <source>
        <dbReference type="ARBA" id="ARBA00022853"/>
    </source>
</evidence>
<dbReference type="Proteomes" id="UP001235939">
    <property type="component" value="Chromosome 22"/>
</dbReference>
<keyword evidence="4 15" id="KW-0132">Cell division</keyword>
<keyword evidence="13 15" id="KW-0131">Cell cycle</keyword>
<evidence type="ECO:0000256" key="7">
    <source>
        <dbReference type="ARBA" id="ARBA00022763"/>
    </source>
</evidence>
<accession>A0ABY6LQ45</accession>
<gene>
    <name evidence="16" type="ORF">LAZ67_22001609</name>
</gene>
<keyword evidence="11 15" id="KW-0234">DNA repair</keyword>
<evidence type="ECO:0000313" key="17">
    <source>
        <dbReference type="Proteomes" id="UP001235939"/>
    </source>
</evidence>
<evidence type="ECO:0000313" key="16">
    <source>
        <dbReference type="EMBL" id="UYV82974.1"/>
    </source>
</evidence>
<protein>
    <recommendedName>
        <fullName evidence="2 15">BRISC and BRCA1-A complex member 2</fullName>
    </recommendedName>
</protein>
<keyword evidence="12 15" id="KW-0539">Nucleus</keyword>
<dbReference type="InterPro" id="IPR010358">
    <property type="entry name" value="BRE"/>
</dbReference>
<evidence type="ECO:0000256" key="2">
    <source>
        <dbReference type="ARBA" id="ARBA00019438"/>
    </source>
</evidence>
<keyword evidence="5 15" id="KW-0053">Apoptosis</keyword>